<dbReference type="GO" id="GO:0016787">
    <property type="term" value="F:hydrolase activity"/>
    <property type="evidence" value="ECO:0007669"/>
    <property type="project" value="UniProtKB-KW"/>
</dbReference>
<dbReference type="CDD" id="cd16833">
    <property type="entry name" value="YfiH"/>
    <property type="match status" value="1"/>
</dbReference>
<dbReference type="STRING" id="531814.SAMN04487944_10122"/>
<keyword evidence="8" id="KW-0862">Zinc</keyword>
<evidence type="ECO:0000256" key="8">
    <source>
        <dbReference type="ARBA" id="ARBA00022833"/>
    </source>
</evidence>
<dbReference type="InterPro" id="IPR003730">
    <property type="entry name" value="Cu_polyphenol_OxRdtase"/>
</dbReference>
<dbReference type="PANTHER" id="PTHR30616:SF2">
    <property type="entry name" value="PURINE NUCLEOSIDE PHOSPHORYLASE LACC1"/>
    <property type="match status" value="1"/>
</dbReference>
<comment type="cofactor">
    <cofactor evidence="2">
        <name>Zn(2+)</name>
        <dbReference type="ChEBI" id="CHEBI:29105"/>
    </cofactor>
</comment>
<dbReference type="GO" id="GO:0017061">
    <property type="term" value="F:S-methyl-5-thioadenosine phosphorylase activity"/>
    <property type="evidence" value="ECO:0007669"/>
    <property type="project" value="UniProtKB-EC"/>
</dbReference>
<keyword evidence="7" id="KW-0378">Hydrolase</keyword>
<evidence type="ECO:0000256" key="9">
    <source>
        <dbReference type="ARBA" id="ARBA00047989"/>
    </source>
</evidence>
<evidence type="ECO:0000256" key="1">
    <source>
        <dbReference type="ARBA" id="ARBA00000553"/>
    </source>
</evidence>
<dbReference type="SUPFAM" id="SSF64438">
    <property type="entry name" value="CNF1/YfiH-like putative cysteine hydrolases"/>
    <property type="match status" value="1"/>
</dbReference>
<comment type="function">
    <text evidence="3">Purine nucleoside enzyme that catalyzes the phosphorolysis of adenosine and inosine nucleosides, yielding D-ribose 1-phosphate and the respective free bases, adenine and hypoxanthine. Also catalyzes the phosphorolysis of S-methyl-5'-thioadenosine into adenine and S-methyl-5-thio-alpha-D-ribose 1-phosphate. Also has adenosine deaminase activity.</text>
</comment>
<dbReference type="PANTHER" id="PTHR30616">
    <property type="entry name" value="UNCHARACTERIZED PROTEIN YFIH"/>
    <property type="match status" value="1"/>
</dbReference>
<dbReference type="Proteomes" id="UP000199687">
    <property type="component" value="Unassembled WGS sequence"/>
</dbReference>
<comment type="catalytic activity">
    <reaction evidence="1">
        <text>inosine + phosphate = alpha-D-ribose 1-phosphate + hypoxanthine</text>
        <dbReference type="Rhea" id="RHEA:27646"/>
        <dbReference type="ChEBI" id="CHEBI:17368"/>
        <dbReference type="ChEBI" id="CHEBI:17596"/>
        <dbReference type="ChEBI" id="CHEBI:43474"/>
        <dbReference type="ChEBI" id="CHEBI:57720"/>
        <dbReference type="EC" id="2.4.2.1"/>
    </reaction>
    <physiologicalReaction direction="left-to-right" evidence="1">
        <dbReference type="Rhea" id="RHEA:27647"/>
    </physiologicalReaction>
</comment>
<proteinExistence type="inferred from homology"/>
<comment type="catalytic activity">
    <reaction evidence="11">
        <text>S-methyl-5'-thioadenosine + phosphate = 5-(methylsulfanyl)-alpha-D-ribose 1-phosphate + adenine</text>
        <dbReference type="Rhea" id="RHEA:11852"/>
        <dbReference type="ChEBI" id="CHEBI:16708"/>
        <dbReference type="ChEBI" id="CHEBI:17509"/>
        <dbReference type="ChEBI" id="CHEBI:43474"/>
        <dbReference type="ChEBI" id="CHEBI:58533"/>
        <dbReference type="EC" id="2.4.2.28"/>
    </reaction>
    <physiologicalReaction direction="left-to-right" evidence="11">
        <dbReference type="Rhea" id="RHEA:11853"/>
    </physiologicalReaction>
</comment>
<protein>
    <recommendedName>
        <fullName evidence="12">Purine nucleoside phosphorylase</fullName>
    </recommendedName>
</protein>
<comment type="similarity">
    <text evidence="4 12">Belongs to the purine nucleoside phosphorylase YfiH/LACC1 family.</text>
</comment>
<name>A0A1H9KYN5_9BACI</name>
<comment type="catalytic activity">
    <reaction evidence="9">
        <text>adenosine + H2O + H(+) = inosine + NH4(+)</text>
        <dbReference type="Rhea" id="RHEA:24408"/>
        <dbReference type="ChEBI" id="CHEBI:15377"/>
        <dbReference type="ChEBI" id="CHEBI:15378"/>
        <dbReference type="ChEBI" id="CHEBI:16335"/>
        <dbReference type="ChEBI" id="CHEBI:17596"/>
        <dbReference type="ChEBI" id="CHEBI:28938"/>
        <dbReference type="EC" id="3.5.4.4"/>
    </reaction>
    <physiologicalReaction direction="left-to-right" evidence="9">
        <dbReference type="Rhea" id="RHEA:24409"/>
    </physiologicalReaction>
</comment>
<dbReference type="RefSeq" id="WP_089737745.1">
    <property type="nucleotide sequence ID" value="NZ_FOGL01000001.1"/>
</dbReference>
<sequence length="263" mass="29578">MDPFSYDTAKNILFIDRWMEKNNVIAGFTTKFGGQSEGDYASNNLGLHVGDQSTDVIGNRKRLAEQINIPLNKWVFTEQTHGFNVKQIWKKDGGKGSHSMSDSITDTDGLITTDKEILSVLLFADCVPLFFLVKSEAAAISHAGWRGTVGNIANETVQAFKHLGYKADQLEVVIGPSICGDCYEVSQEVIGHIPQRYKEVYQLRNSHYYLNLKDLNYLQLVDAGVKKENILVTSYCTAHDELFFSHRRDKQKTGRMLGFIGLM</sequence>
<evidence type="ECO:0000313" key="13">
    <source>
        <dbReference type="EMBL" id="SER04304.1"/>
    </source>
</evidence>
<dbReference type="NCBIfam" id="TIGR00726">
    <property type="entry name" value="peptidoglycan editing factor PgeF"/>
    <property type="match status" value="1"/>
</dbReference>
<evidence type="ECO:0000256" key="2">
    <source>
        <dbReference type="ARBA" id="ARBA00001947"/>
    </source>
</evidence>
<dbReference type="Gene3D" id="3.60.140.10">
    <property type="entry name" value="CNF1/YfiH-like putative cysteine hydrolases"/>
    <property type="match status" value="1"/>
</dbReference>
<dbReference type="AlphaFoldDB" id="A0A1H9KYN5"/>
<evidence type="ECO:0000256" key="11">
    <source>
        <dbReference type="ARBA" id="ARBA00049893"/>
    </source>
</evidence>
<reference evidence="13 14" key="1">
    <citation type="submission" date="2016-10" db="EMBL/GenBank/DDBJ databases">
        <authorList>
            <person name="de Groot N.N."/>
        </authorList>
    </citation>
    <scope>NUCLEOTIDE SEQUENCE [LARGE SCALE GENOMIC DNA]</scope>
    <source>
        <strain evidence="13 14">CGMCC 1.7727</strain>
    </source>
</reference>
<keyword evidence="14" id="KW-1185">Reference proteome</keyword>
<evidence type="ECO:0000256" key="10">
    <source>
        <dbReference type="ARBA" id="ARBA00048968"/>
    </source>
</evidence>
<evidence type="ECO:0000256" key="5">
    <source>
        <dbReference type="ARBA" id="ARBA00022679"/>
    </source>
</evidence>
<dbReference type="EMBL" id="FOGL01000001">
    <property type="protein sequence ID" value="SER04304.1"/>
    <property type="molecule type" value="Genomic_DNA"/>
</dbReference>
<comment type="catalytic activity">
    <reaction evidence="10">
        <text>adenosine + phosphate = alpha-D-ribose 1-phosphate + adenine</text>
        <dbReference type="Rhea" id="RHEA:27642"/>
        <dbReference type="ChEBI" id="CHEBI:16335"/>
        <dbReference type="ChEBI" id="CHEBI:16708"/>
        <dbReference type="ChEBI" id="CHEBI:43474"/>
        <dbReference type="ChEBI" id="CHEBI:57720"/>
        <dbReference type="EC" id="2.4.2.1"/>
    </reaction>
    <physiologicalReaction direction="left-to-right" evidence="10">
        <dbReference type="Rhea" id="RHEA:27643"/>
    </physiologicalReaction>
</comment>
<gene>
    <name evidence="13" type="ORF">SAMN04487944_10122</name>
</gene>
<dbReference type="OrthoDB" id="4279at2"/>
<evidence type="ECO:0000256" key="6">
    <source>
        <dbReference type="ARBA" id="ARBA00022723"/>
    </source>
</evidence>
<dbReference type="InterPro" id="IPR011324">
    <property type="entry name" value="Cytotoxic_necrot_fac-like_cat"/>
</dbReference>
<evidence type="ECO:0000256" key="7">
    <source>
        <dbReference type="ARBA" id="ARBA00022801"/>
    </source>
</evidence>
<accession>A0A1H9KYN5</accession>
<dbReference type="InterPro" id="IPR038371">
    <property type="entry name" value="Cu_polyphenol_OxRdtase_sf"/>
</dbReference>
<dbReference type="Pfam" id="PF02578">
    <property type="entry name" value="Cu-oxidase_4"/>
    <property type="match status" value="1"/>
</dbReference>
<keyword evidence="5" id="KW-0808">Transferase</keyword>
<dbReference type="GO" id="GO:0005507">
    <property type="term" value="F:copper ion binding"/>
    <property type="evidence" value="ECO:0007669"/>
    <property type="project" value="TreeGrafter"/>
</dbReference>
<evidence type="ECO:0000256" key="4">
    <source>
        <dbReference type="ARBA" id="ARBA00007353"/>
    </source>
</evidence>
<organism evidence="13 14">
    <name type="scientific">Gracilibacillus ureilyticus</name>
    <dbReference type="NCBI Taxonomy" id="531814"/>
    <lineage>
        <taxon>Bacteria</taxon>
        <taxon>Bacillati</taxon>
        <taxon>Bacillota</taxon>
        <taxon>Bacilli</taxon>
        <taxon>Bacillales</taxon>
        <taxon>Bacillaceae</taxon>
        <taxon>Gracilibacillus</taxon>
    </lineage>
</organism>
<evidence type="ECO:0000256" key="3">
    <source>
        <dbReference type="ARBA" id="ARBA00003215"/>
    </source>
</evidence>
<evidence type="ECO:0000256" key="12">
    <source>
        <dbReference type="RuleBase" id="RU361274"/>
    </source>
</evidence>
<evidence type="ECO:0000313" key="14">
    <source>
        <dbReference type="Proteomes" id="UP000199687"/>
    </source>
</evidence>
<keyword evidence="6" id="KW-0479">Metal-binding</keyword>